<dbReference type="Pfam" id="PF12539">
    <property type="entry name" value="Csm1"/>
    <property type="match status" value="1"/>
</dbReference>
<comment type="caution">
    <text evidence="3">The sequence shown here is derived from an EMBL/GenBank/DDBJ whole genome shotgun (WGS) entry which is preliminary data.</text>
</comment>
<dbReference type="GO" id="GO:0033551">
    <property type="term" value="C:monopolin complex"/>
    <property type="evidence" value="ECO:0007669"/>
    <property type="project" value="InterPro"/>
</dbReference>
<feature type="domain" description="Monopolin complex subunit Csm1/Pcs1 C-terminal" evidence="2">
    <location>
        <begin position="468"/>
        <end position="560"/>
    </location>
</feature>
<dbReference type="GO" id="GO:0045144">
    <property type="term" value="P:meiotic sister chromatid segregation"/>
    <property type="evidence" value="ECO:0007669"/>
    <property type="project" value="TreeGrafter"/>
</dbReference>
<keyword evidence="4" id="KW-1185">Reference proteome</keyword>
<gene>
    <name evidence="3" type="ORF">SPI_00715</name>
</gene>
<dbReference type="PANTHER" id="PTHR28006">
    <property type="entry name" value="MONOPOLIN COMPLEX SUBUNIT CSM1"/>
    <property type="match status" value="1"/>
</dbReference>
<name>A0A168ABH1_9HYPO</name>
<proteinExistence type="predicted"/>
<feature type="compositionally biased region" description="Acidic residues" evidence="1">
    <location>
        <begin position="232"/>
        <end position="245"/>
    </location>
</feature>
<dbReference type="GO" id="GO:1990644">
    <property type="term" value="F:microtubule site clamp"/>
    <property type="evidence" value="ECO:0007669"/>
    <property type="project" value="TreeGrafter"/>
</dbReference>
<feature type="compositionally biased region" description="Low complexity" evidence="1">
    <location>
        <begin position="22"/>
        <end position="36"/>
    </location>
</feature>
<dbReference type="Proteomes" id="UP000076874">
    <property type="component" value="Unassembled WGS sequence"/>
</dbReference>
<evidence type="ECO:0000313" key="4">
    <source>
        <dbReference type="Proteomes" id="UP000076874"/>
    </source>
</evidence>
<evidence type="ECO:0000259" key="2">
    <source>
        <dbReference type="Pfam" id="PF12539"/>
    </source>
</evidence>
<dbReference type="InterPro" id="IPR040349">
    <property type="entry name" value="Csm1/Pcs1"/>
</dbReference>
<organism evidence="3 4">
    <name type="scientific">Niveomyces insectorum RCEF 264</name>
    <dbReference type="NCBI Taxonomy" id="1081102"/>
    <lineage>
        <taxon>Eukaryota</taxon>
        <taxon>Fungi</taxon>
        <taxon>Dikarya</taxon>
        <taxon>Ascomycota</taxon>
        <taxon>Pezizomycotina</taxon>
        <taxon>Sordariomycetes</taxon>
        <taxon>Hypocreomycetidae</taxon>
        <taxon>Hypocreales</taxon>
        <taxon>Cordycipitaceae</taxon>
        <taxon>Niveomyces</taxon>
    </lineage>
</organism>
<dbReference type="GO" id="GO:0051315">
    <property type="term" value="P:attachment of mitotic spindle microtubules to kinetochore"/>
    <property type="evidence" value="ECO:0007669"/>
    <property type="project" value="TreeGrafter"/>
</dbReference>
<evidence type="ECO:0000313" key="3">
    <source>
        <dbReference type="EMBL" id="OAA68520.1"/>
    </source>
</evidence>
<feature type="compositionally biased region" description="Basic and acidic residues" evidence="1">
    <location>
        <begin position="80"/>
        <end position="110"/>
    </location>
</feature>
<feature type="compositionally biased region" description="Basic residues" evidence="1">
    <location>
        <begin position="187"/>
        <end position="196"/>
    </location>
</feature>
<dbReference type="EMBL" id="AZHD01000001">
    <property type="protein sequence ID" value="OAA68520.1"/>
    <property type="molecule type" value="Genomic_DNA"/>
</dbReference>
<dbReference type="FunFam" id="3.90.1150.80:FF:000001">
    <property type="entry name" value="Chromosome segregation protein (Pcs1)"/>
    <property type="match status" value="1"/>
</dbReference>
<evidence type="ECO:0000256" key="1">
    <source>
        <dbReference type="SAM" id="MobiDB-lite"/>
    </source>
</evidence>
<dbReference type="GO" id="GO:0034506">
    <property type="term" value="C:chromosome, centromeric core domain"/>
    <property type="evidence" value="ECO:0007669"/>
    <property type="project" value="TreeGrafter"/>
</dbReference>
<feature type="compositionally biased region" description="Basic and acidic residues" evidence="1">
    <location>
        <begin position="177"/>
        <end position="186"/>
    </location>
</feature>
<protein>
    <submittedName>
        <fullName evidence="3">Chromosome segregation protein</fullName>
    </submittedName>
</protein>
<dbReference type="AlphaFoldDB" id="A0A168ABH1"/>
<feature type="compositionally biased region" description="Polar residues" evidence="1">
    <location>
        <begin position="286"/>
        <end position="295"/>
    </location>
</feature>
<dbReference type="InterPro" id="IPR020981">
    <property type="entry name" value="Csm1/Pcs1_C"/>
</dbReference>
<dbReference type="GO" id="GO:0005730">
    <property type="term" value="C:nucleolus"/>
    <property type="evidence" value="ECO:0007669"/>
    <property type="project" value="TreeGrafter"/>
</dbReference>
<accession>A0A168ABH1</accession>
<dbReference type="InterPro" id="IPR038608">
    <property type="entry name" value="Csm1/Pcs1_C_sf"/>
</dbReference>
<dbReference type="Gene3D" id="3.90.1150.80">
    <property type="match status" value="1"/>
</dbReference>
<dbReference type="OrthoDB" id="2431049at2759"/>
<dbReference type="STRING" id="1081102.A0A168ABH1"/>
<dbReference type="GO" id="GO:0072686">
    <property type="term" value="C:mitotic spindle"/>
    <property type="evidence" value="ECO:0007669"/>
    <property type="project" value="TreeGrafter"/>
</dbReference>
<feature type="region of interest" description="Disordered" evidence="1">
    <location>
        <begin position="1"/>
        <end position="300"/>
    </location>
</feature>
<dbReference type="PANTHER" id="PTHR28006:SF1">
    <property type="entry name" value="MONOPOLIN COMPLEX SUBUNIT CSM1"/>
    <property type="match status" value="1"/>
</dbReference>
<dbReference type="CDD" id="cd23787">
    <property type="entry name" value="RWD_CSM1"/>
    <property type="match status" value="1"/>
</dbReference>
<reference evidence="3 4" key="1">
    <citation type="journal article" date="2016" name="Genome Biol. Evol.">
        <title>Divergent and convergent evolution of fungal pathogenicity.</title>
        <authorList>
            <person name="Shang Y."/>
            <person name="Xiao G."/>
            <person name="Zheng P."/>
            <person name="Cen K."/>
            <person name="Zhan S."/>
            <person name="Wang C."/>
        </authorList>
    </citation>
    <scope>NUCLEOTIDE SEQUENCE [LARGE SCALE GENOMIC DNA]</scope>
    <source>
        <strain evidence="3 4">RCEF 264</strain>
    </source>
</reference>
<sequence>MARRPPSSLLSLVESDSEDDLGGVARGASAAAAAAAKKPTPSIRDMPATKRGRPAAAAGAGAASNRVTKTVAPKKSTSRANEKKEALVAAAVDREETTTRGRRALADKTNEQAAIDSAAISETTTAAKGKGRPGRKAAAVVEQRDDSDTEMQPAAKKRGRGRPKTVAAEEPDEQVEDTAREQELKPKKTTAGRGRRLAAPAKTAEDVTMGEDDEESGHQGQEVPETQFVDSMDVEEAEDINEEQGDTTAADALREDGPSTVPSSYLSPIRHSKPLAPSPARRVRGITSTDSSSDASVRRRLGDMTKKYDALEARYRDLREIGIREAERNFDRLKKQGDDRAKASSDLVASLKAELTTYRELAKDGARAKREWEASEARATDLQAQVGELMSALGDAKAEAKTLATKLAAARTDVGPNGLLLSVGTGPGSALKSSAHNHHGALGNGPATAAAGARAAVEALQATTQLAQLKEDLYGDLTGLLVRSAKRDGSRELYDCIQTGRHGSLHFKLCIDNDEGGGGSGADGEDDAQFVYTPQLDANRDAALIDRLPDYLVEEISFPRVQAAKFYKRVMQALAEM</sequence>